<keyword evidence="3" id="KW-1185">Reference proteome</keyword>
<dbReference type="Gene3D" id="1.10.510.10">
    <property type="entry name" value="Transferase(Phosphotransferase) domain 1"/>
    <property type="match status" value="1"/>
</dbReference>
<dbReference type="SUPFAM" id="SSF56112">
    <property type="entry name" value="Protein kinase-like (PK-like)"/>
    <property type="match status" value="1"/>
</dbReference>
<organism evidence="2 3">
    <name type="scientific">Gigaspora margarita</name>
    <dbReference type="NCBI Taxonomy" id="4874"/>
    <lineage>
        <taxon>Eukaryota</taxon>
        <taxon>Fungi</taxon>
        <taxon>Fungi incertae sedis</taxon>
        <taxon>Mucoromycota</taxon>
        <taxon>Glomeromycotina</taxon>
        <taxon>Glomeromycetes</taxon>
        <taxon>Diversisporales</taxon>
        <taxon>Gigasporaceae</taxon>
        <taxon>Gigaspora</taxon>
    </lineage>
</organism>
<protein>
    <submittedName>
        <fullName evidence="2">32922_t:CDS:1</fullName>
    </submittedName>
</protein>
<feature type="non-terminal residue" evidence="2">
    <location>
        <position position="1"/>
    </location>
</feature>
<comment type="caution">
    <text evidence="2">The sequence shown here is derived from an EMBL/GenBank/DDBJ whole genome shotgun (WGS) entry which is preliminary data.</text>
</comment>
<accession>A0ABN7W2V7</accession>
<dbReference type="InterPro" id="IPR011009">
    <property type="entry name" value="Kinase-like_dom_sf"/>
</dbReference>
<dbReference type="Proteomes" id="UP000789901">
    <property type="component" value="Unassembled WGS sequence"/>
</dbReference>
<evidence type="ECO:0000313" key="3">
    <source>
        <dbReference type="Proteomes" id="UP000789901"/>
    </source>
</evidence>
<reference evidence="2 3" key="1">
    <citation type="submission" date="2021-06" db="EMBL/GenBank/DDBJ databases">
        <authorList>
            <person name="Kallberg Y."/>
            <person name="Tangrot J."/>
            <person name="Rosling A."/>
        </authorList>
    </citation>
    <scope>NUCLEOTIDE SEQUENCE [LARGE SCALE GENOMIC DNA]</scope>
    <source>
        <strain evidence="2 3">120-4 pot B 10/14</strain>
    </source>
</reference>
<dbReference type="InterPro" id="IPR001245">
    <property type="entry name" value="Ser-Thr/Tyr_kinase_cat_dom"/>
</dbReference>
<feature type="domain" description="Serine-threonine/tyrosine-protein kinase catalytic" evidence="1">
    <location>
        <begin position="3"/>
        <end position="46"/>
    </location>
</feature>
<evidence type="ECO:0000313" key="2">
    <source>
        <dbReference type="EMBL" id="CAG8813319.1"/>
    </source>
</evidence>
<proteinExistence type="predicted"/>
<evidence type="ECO:0000259" key="1">
    <source>
        <dbReference type="Pfam" id="PF07714"/>
    </source>
</evidence>
<gene>
    <name evidence="2" type="ORF">GMARGA_LOCUS25752</name>
</gene>
<name>A0ABN7W2V7_GIGMA</name>
<sequence>KYSIVLQYTDGGDLNHYLKEFDNRLRLSEIIRMATKLAAGVHYFYNYKKEIMYSDLLSSCSPLKVNDKDVDKYLNTPRMQKNLGLVPVSGTPYNYISIYTKAWNPVPYNHPTIETIYQNLSGM</sequence>
<dbReference type="Pfam" id="PF07714">
    <property type="entry name" value="PK_Tyr_Ser-Thr"/>
    <property type="match status" value="1"/>
</dbReference>
<dbReference type="EMBL" id="CAJVQB010028949">
    <property type="protein sequence ID" value="CAG8813319.1"/>
    <property type="molecule type" value="Genomic_DNA"/>
</dbReference>